<dbReference type="PANTHER" id="PTHR43876:SF8">
    <property type="entry name" value="2-OCTAPRENYL-6-METHOXYPHENOL HYDROXYLASE"/>
    <property type="match status" value="1"/>
</dbReference>
<keyword evidence="4" id="KW-0285">Flavoprotein</keyword>
<dbReference type="InterPro" id="IPR010971">
    <property type="entry name" value="UbiH/COQ6"/>
</dbReference>
<comment type="subunit">
    <text evidence="8">Component of the Ubi complex metabolon, which regroups five ubiquinone biosynthesis proteins (UbiE, UbiF, UbiG, UbiH and UbiI) and two accessory factors (UbiK and the lipid-binding protein UbiJ).</text>
</comment>
<evidence type="ECO:0000313" key="11">
    <source>
        <dbReference type="Proteomes" id="UP000030512"/>
    </source>
</evidence>
<comment type="pathway">
    <text evidence="2">Cofactor biosynthesis; ubiquinone biosynthesis.</text>
</comment>
<dbReference type="PROSITE" id="PS01304">
    <property type="entry name" value="UBIH"/>
    <property type="match status" value="1"/>
</dbReference>
<dbReference type="FunFam" id="3.50.50.60:FF:000021">
    <property type="entry name" value="Ubiquinone biosynthesis monooxygenase COQ6"/>
    <property type="match status" value="1"/>
</dbReference>
<dbReference type="OrthoDB" id="9769565at2"/>
<evidence type="ECO:0000256" key="2">
    <source>
        <dbReference type="ARBA" id="ARBA00004749"/>
    </source>
</evidence>
<feature type="domain" description="FAD-binding" evidence="9">
    <location>
        <begin position="6"/>
        <end position="342"/>
    </location>
</feature>
<comment type="similarity">
    <text evidence="3">Belongs to the UbiH/COQ6 family.</text>
</comment>
<evidence type="ECO:0000259" key="9">
    <source>
        <dbReference type="Pfam" id="PF01494"/>
    </source>
</evidence>
<gene>
    <name evidence="10" type="ORF">JT25_006350</name>
</gene>
<dbReference type="InterPro" id="IPR036188">
    <property type="entry name" value="FAD/NAD-bd_sf"/>
</dbReference>
<evidence type="ECO:0000256" key="3">
    <source>
        <dbReference type="ARBA" id="ARBA00005349"/>
    </source>
</evidence>
<evidence type="ECO:0000256" key="6">
    <source>
        <dbReference type="ARBA" id="ARBA00023002"/>
    </source>
</evidence>
<dbReference type="PANTHER" id="PTHR43876">
    <property type="entry name" value="UBIQUINONE BIOSYNTHESIS MONOOXYGENASE COQ6, MITOCHONDRIAL"/>
    <property type="match status" value="1"/>
</dbReference>
<dbReference type="STRING" id="1538553.JT25_006350"/>
<evidence type="ECO:0000256" key="1">
    <source>
        <dbReference type="ARBA" id="ARBA00001974"/>
    </source>
</evidence>
<name>A0A126T202_9GAMM</name>
<evidence type="ECO:0000256" key="5">
    <source>
        <dbReference type="ARBA" id="ARBA00022827"/>
    </source>
</evidence>
<dbReference type="GO" id="GO:0071949">
    <property type="term" value="F:FAD binding"/>
    <property type="evidence" value="ECO:0007669"/>
    <property type="project" value="InterPro"/>
</dbReference>
<dbReference type="NCBIfam" id="TIGR01984">
    <property type="entry name" value="UbiH"/>
    <property type="match status" value="1"/>
</dbReference>
<dbReference type="GO" id="GO:0008681">
    <property type="term" value="F:2-octaprenyl-6-methoxyphenol hydroxylase activity"/>
    <property type="evidence" value="ECO:0007669"/>
    <property type="project" value="InterPro"/>
</dbReference>
<dbReference type="AlphaFoldDB" id="A0A126T202"/>
<dbReference type="InterPro" id="IPR011295">
    <property type="entry name" value="UbiH"/>
</dbReference>
<reference evidence="10 11" key="1">
    <citation type="journal article" date="2015" name="Environ. Microbiol.">
        <title>Methane oxidation coupled to nitrate reduction under hypoxia by the Gammaproteobacterium Methylomonas denitrificans, sp. nov. type strain FJG1.</title>
        <authorList>
            <person name="Kits K.D."/>
            <person name="Klotz M.G."/>
            <person name="Stein L.Y."/>
        </authorList>
    </citation>
    <scope>NUCLEOTIDE SEQUENCE [LARGE SCALE GENOMIC DNA]</scope>
    <source>
        <strain evidence="10 11">FJG1</strain>
    </source>
</reference>
<keyword evidence="5" id="KW-0274">FAD</keyword>
<dbReference type="GO" id="GO:0110142">
    <property type="term" value="C:ubiquinone biosynthesis complex"/>
    <property type="evidence" value="ECO:0007669"/>
    <property type="project" value="UniProtKB-ARBA"/>
</dbReference>
<keyword evidence="11" id="KW-1185">Reference proteome</keyword>
<dbReference type="Proteomes" id="UP000030512">
    <property type="component" value="Chromosome"/>
</dbReference>
<dbReference type="SUPFAM" id="SSF51905">
    <property type="entry name" value="FAD/NAD(P)-binding domain"/>
    <property type="match status" value="1"/>
</dbReference>
<keyword evidence="6" id="KW-0560">Oxidoreductase</keyword>
<evidence type="ECO:0000313" key="10">
    <source>
        <dbReference type="EMBL" id="AMK76116.1"/>
    </source>
</evidence>
<dbReference type="Pfam" id="PF01494">
    <property type="entry name" value="FAD_binding_3"/>
    <property type="match status" value="1"/>
</dbReference>
<proteinExistence type="inferred from homology"/>
<dbReference type="EMBL" id="CP014476">
    <property type="protein sequence ID" value="AMK76116.1"/>
    <property type="molecule type" value="Genomic_DNA"/>
</dbReference>
<keyword evidence="7" id="KW-0503">Monooxygenase</keyword>
<dbReference type="InterPro" id="IPR002938">
    <property type="entry name" value="FAD-bd"/>
</dbReference>
<dbReference type="PRINTS" id="PR00420">
    <property type="entry name" value="RNGMNOXGNASE"/>
</dbReference>
<comment type="cofactor">
    <cofactor evidence="1">
        <name>FAD</name>
        <dbReference type="ChEBI" id="CHEBI:57692"/>
    </cofactor>
</comment>
<dbReference type="NCBIfam" id="TIGR01988">
    <property type="entry name" value="Ubi-OHases"/>
    <property type="match status" value="1"/>
</dbReference>
<sequence>MQHDFDLIIVGAGLAGNCLALALKNSGLKIALVEANSREQLRNSPAGDRALALAAGTVELLNDLGAWRGVANKATAIKYIHVSDRGHFGKTRLAAADQGVEALGYVIVARDIEQHMADLVEKTDTVCLYQTRVAGLMSGRDAANVSLKQHDGSSLNVSAQLLVGADGGNSTVRKLLEIPQQVTEYGQTALVTTVQSALPHRNIAFERFTEFGPLALLPVAGKQSAVVWTRTHEQAETLINVSDREFLAELQNCFGYRLGELKLAAPRRAFPLSLIRAESMVSGRTVIIGNAVHQLHPVAGQGFNLGIRDVALLAEMLLDQHEQNGDLGDARLLKNYSRQRQQDHGKTIGFTNSVVKLFSNDNLPLAAVRNAGLTLLDHLPFAKQLLTRHAMGLADRLPKIGERK</sequence>
<protein>
    <submittedName>
        <fullName evidence="10">2-octaprenyl-6-methoxyphenyl hydroxylase</fullName>
    </submittedName>
</protein>
<dbReference type="KEGG" id="mdn:JT25_006350"/>
<dbReference type="RefSeq" id="WP_036276444.1">
    <property type="nucleotide sequence ID" value="NZ_CP014476.1"/>
</dbReference>
<organism evidence="10 11">
    <name type="scientific">Methylomonas denitrificans</name>
    <dbReference type="NCBI Taxonomy" id="1538553"/>
    <lineage>
        <taxon>Bacteria</taxon>
        <taxon>Pseudomonadati</taxon>
        <taxon>Pseudomonadota</taxon>
        <taxon>Gammaproteobacteria</taxon>
        <taxon>Methylococcales</taxon>
        <taxon>Methylococcaceae</taxon>
        <taxon>Methylomonas</taxon>
    </lineage>
</organism>
<dbReference type="GO" id="GO:0006744">
    <property type="term" value="P:ubiquinone biosynthetic process"/>
    <property type="evidence" value="ECO:0007669"/>
    <property type="project" value="UniProtKB-UniPathway"/>
</dbReference>
<dbReference type="NCBIfam" id="NF004356">
    <property type="entry name" value="PRK05732.1"/>
    <property type="match status" value="1"/>
</dbReference>
<dbReference type="Gene3D" id="3.50.50.60">
    <property type="entry name" value="FAD/NAD(P)-binding domain"/>
    <property type="match status" value="2"/>
</dbReference>
<evidence type="ECO:0000256" key="4">
    <source>
        <dbReference type="ARBA" id="ARBA00022630"/>
    </source>
</evidence>
<dbReference type="InterPro" id="IPR051205">
    <property type="entry name" value="UbiH/COQ6_monooxygenase"/>
</dbReference>
<evidence type="ECO:0000256" key="7">
    <source>
        <dbReference type="ARBA" id="ARBA00023033"/>
    </source>
</evidence>
<evidence type="ECO:0000256" key="8">
    <source>
        <dbReference type="ARBA" id="ARBA00065734"/>
    </source>
</evidence>
<dbReference type="UniPathway" id="UPA00232"/>
<accession>A0A126T202</accession>
<dbReference type="InterPro" id="IPR018168">
    <property type="entry name" value="Ubi_Hdrlase_CS"/>
</dbReference>